<dbReference type="SUPFAM" id="SSF57997">
    <property type="entry name" value="Tropomyosin"/>
    <property type="match status" value="1"/>
</dbReference>
<evidence type="ECO:0000313" key="3">
    <source>
        <dbReference type="WBParaSite" id="MhA1_Contig214.frz3.fgene1"/>
    </source>
</evidence>
<organism evidence="2 3">
    <name type="scientific">Meloidogyne hapla</name>
    <name type="common">Root-knot nematode worm</name>
    <dbReference type="NCBI Taxonomy" id="6305"/>
    <lineage>
        <taxon>Eukaryota</taxon>
        <taxon>Metazoa</taxon>
        <taxon>Ecdysozoa</taxon>
        <taxon>Nematoda</taxon>
        <taxon>Chromadorea</taxon>
        <taxon>Rhabditida</taxon>
        <taxon>Tylenchina</taxon>
        <taxon>Tylenchomorpha</taxon>
        <taxon>Tylenchoidea</taxon>
        <taxon>Meloidogynidae</taxon>
        <taxon>Meloidogyninae</taxon>
        <taxon>Meloidogyne</taxon>
    </lineage>
</organism>
<dbReference type="Gene3D" id="1.20.5.340">
    <property type="match status" value="1"/>
</dbReference>
<protein>
    <submittedName>
        <fullName evidence="3">Uncharacterized protein</fullName>
    </submittedName>
</protein>
<sequence length="194" mass="22809">MGSLNNKKIKFFKKLTTRILLNRYFRVKKSNKPPNIKNNVLKHLKRQQEMTKLEKIKSSNESSRVLVLNNLDGALVQNNKFFDESDYTISSKKQINVAQLRLSDLQIRVANIERRLTALERAVERLERRVESLEGRVEALEGRVEALEGNEDEEQGEEVVGIEPVLFNGFGRDRRHRRLNGFGRDLRRRQRRIR</sequence>
<keyword evidence="2" id="KW-1185">Reference proteome</keyword>
<evidence type="ECO:0000256" key="1">
    <source>
        <dbReference type="SAM" id="Coils"/>
    </source>
</evidence>
<reference evidence="3" key="1">
    <citation type="submission" date="2016-11" db="UniProtKB">
        <authorList>
            <consortium name="WormBaseParasite"/>
        </authorList>
    </citation>
    <scope>IDENTIFICATION</scope>
</reference>
<dbReference type="AlphaFoldDB" id="A0A1I8BF71"/>
<evidence type="ECO:0000313" key="2">
    <source>
        <dbReference type="Proteomes" id="UP000095281"/>
    </source>
</evidence>
<dbReference type="Proteomes" id="UP000095281">
    <property type="component" value="Unplaced"/>
</dbReference>
<accession>A0A1I8BF71</accession>
<dbReference type="WBParaSite" id="MhA1_Contig214.frz3.fgene1">
    <property type="protein sequence ID" value="MhA1_Contig214.frz3.fgene1"/>
    <property type="gene ID" value="MhA1_Contig214.frz3.fgene1"/>
</dbReference>
<proteinExistence type="predicted"/>
<keyword evidence="1" id="KW-0175">Coiled coil</keyword>
<feature type="coiled-coil region" evidence="1">
    <location>
        <begin position="95"/>
        <end position="157"/>
    </location>
</feature>
<name>A0A1I8BF71_MELHA</name>